<dbReference type="EMBL" id="ML975378">
    <property type="protein sequence ID" value="KAF1830972.1"/>
    <property type="molecule type" value="Genomic_DNA"/>
</dbReference>
<proteinExistence type="predicted"/>
<reference evidence="2" key="1">
    <citation type="submission" date="2020-01" db="EMBL/GenBank/DDBJ databases">
        <authorList>
            <consortium name="DOE Joint Genome Institute"/>
            <person name="Haridas S."/>
            <person name="Albert R."/>
            <person name="Binder M."/>
            <person name="Bloem J."/>
            <person name="Labutti K."/>
            <person name="Salamov A."/>
            <person name="Andreopoulos B."/>
            <person name="Baker S.E."/>
            <person name="Barry K."/>
            <person name="Bills G."/>
            <person name="Bluhm B.H."/>
            <person name="Cannon C."/>
            <person name="Castanera R."/>
            <person name="Culley D.E."/>
            <person name="Daum C."/>
            <person name="Ezra D."/>
            <person name="Gonzalez J.B."/>
            <person name="Henrissat B."/>
            <person name="Kuo A."/>
            <person name="Liang C."/>
            <person name="Lipzen A."/>
            <person name="Lutzoni F."/>
            <person name="Magnuson J."/>
            <person name="Mondo S."/>
            <person name="Nolan M."/>
            <person name="Ohm R."/>
            <person name="Pangilinan J."/>
            <person name="Park H.-J."/>
            <person name="Ramirez L."/>
            <person name="Alfaro M."/>
            <person name="Sun H."/>
            <person name="Tritt A."/>
            <person name="Yoshinaga Y."/>
            <person name="Zwiers L.-H."/>
            <person name="Turgeon B.G."/>
            <person name="Goodwin S.B."/>
            <person name="Spatafora J.W."/>
            <person name="Crous P.W."/>
            <person name="Grigoriev I.V."/>
        </authorList>
    </citation>
    <scope>NUCLEOTIDE SEQUENCE</scope>
    <source>
        <strain evidence="2">P77</strain>
    </source>
</reference>
<name>A0A6A5K8J8_9PLEO</name>
<sequence length="188" mass="20680">MVAVAQREGSTKRQDGGPRNLPRPQPRETSGTADGGTCRCCQRCTQLIVSRYSTRSNNIHCFLTVLFLTDPAVECHDVKTTRNHARLVETLIVAGTDISRYSSEQPREQPATRKLRSVGALWCTLQSAAESDFLQVQVTEEPKMVQCCFNLALVNPGSKVAKKSKVLELPMNYHMCGAGGRASIRTIA</sequence>
<feature type="region of interest" description="Disordered" evidence="1">
    <location>
        <begin position="1"/>
        <end position="34"/>
    </location>
</feature>
<gene>
    <name evidence="2" type="ORF">BDW02DRAFT_607673</name>
</gene>
<dbReference type="AlphaFoldDB" id="A0A6A5K8J8"/>
<keyword evidence="3" id="KW-1185">Reference proteome</keyword>
<dbReference type="Proteomes" id="UP000800040">
    <property type="component" value="Unassembled WGS sequence"/>
</dbReference>
<protein>
    <submittedName>
        <fullName evidence="2">Uncharacterized protein</fullName>
    </submittedName>
</protein>
<evidence type="ECO:0000313" key="2">
    <source>
        <dbReference type="EMBL" id="KAF1830972.1"/>
    </source>
</evidence>
<accession>A0A6A5K8J8</accession>
<organism evidence="2 3">
    <name type="scientific">Decorospora gaudefroyi</name>
    <dbReference type="NCBI Taxonomy" id="184978"/>
    <lineage>
        <taxon>Eukaryota</taxon>
        <taxon>Fungi</taxon>
        <taxon>Dikarya</taxon>
        <taxon>Ascomycota</taxon>
        <taxon>Pezizomycotina</taxon>
        <taxon>Dothideomycetes</taxon>
        <taxon>Pleosporomycetidae</taxon>
        <taxon>Pleosporales</taxon>
        <taxon>Pleosporineae</taxon>
        <taxon>Pleosporaceae</taxon>
        <taxon>Decorospora</taxon>
    </lineage>
</organism>
<evidence type="ECO:0000313" key="3">
    <source>
        <dbReference type="Proteomes" id="UP000800040"/>
    </source>
</evidence>
<evidence type="ECO:0000256" key="1">
    <source>
        <dbReference type="SAM" id="MobiDB-lite"/>
    </source>
</evidence>